<proteinExistence type="predicted"/>
<sequence>MTKTWISGLLLAAFLGMAPAAAEPRHGLAMHGEPALPADFKSLPYANPDAPKGGVFRQAIAGSFDTVNPFIVKGQKAVSISTYVFESMMSRNYAEAFTVYGLLAESIDVGPDRNKMTFVLRPEARFSDGAPVTAADVVYSLETLRDHGLPRFKTYYSKIKTIETPDARTIVMTQDQGDRELPLIMGLMPILPKHYWEKRDFEESTLDPIMGSGPYVLSEIKPGERVSLKKNPDYWGKDIAFNRGLWNFDEVRFDYFRDNNTAFEAFKKGLADIRVEPDPTRWSQAYDFPAATDGRIIRERIEQQTPAAAAGFAFNTRKSLFQDPKVRRALVEVFDFEWMNDNLLFDLYHRTLGYYSGSTLSYFGHPADAREMALLGADAARIDPRILDGSYAPPKTDGSGRDRKVLRDAVGLLKEAGWEIRGGQLTNVATGELFAFTISCVSREQEKVALHYQRTLKQIGIDVRIRIVDSTQFQRMLDTYEFDMLPVLWYNSLSPGNEQDYYYGSAGRIIPGTRNYPGIADPAVDRMIGALLAATSGEDFIAAVRALDRLLVNGFYIVPFYNSGGQWVARWNTIGRPEHPPLSGFEGTGLWYVKP</sequence>
<reference evidence="1" key="1">
    <citation type="submission" date="2021-01" db="EMBL/GenBank/DDBJ databases">
        <authorList>
            <person name="Sun Q."/>
        </authorList>
    </citation>
    <scope>NUCLEOTIDE SEQUENCE</scope>
    <source>
        <strain evidence="1">YIM B02566</strain>
    </source>
</reference>
<comment type="caution">
    <text evidence="1">The sequence shown here is derived from an EMBL/GenBank/DDBJ whole genome shotgun (WGS) entry which is preliminary data.</text>
</comment>
<evidence type="ECO:0000313" key="1">
    <source>
        <dbReference type="EMBL" id="MBK1866879.1"/>
    </source>
</evidence>
<dbReference type="EMBL" id="JAENHL010000006">
    <property type="protein sequence ID" value="MBK1866879.1"/>
    <property type="molecule type" value="Genomic_DNA"/>
</dbReference>
<evidence type="ECO:0000313" key="2">
    <source>
        <dbReference type="Proteomes" id="UP000616151"/>
    </source>
</evidence>
<keyword evidence="2" id="KW-1185">Reference proteome</keyword>
<accession>A0ACC5R2L4</accession>
<protein>
    <submittedName>
        <fullName evidence="1">ABC transporter substrate-binding protein</fullName>
    </submittedName>
</protein>
<organism evidence="1 2">
    <name type="scientific">Taklimakanibacter albus</name>
    <dbReference type="NCBI Taxonomy" id="2800327"/>
    <lineage>
        <taxon>Bacteria</taxon>
        <taxon>Pseudomonadati</taxon>
        <taxon>Pseudomonadota</taxon>
        <taxon>Alphaproteobacteria</taxon>
        <taxon>Hyphomicrobiales</taxon>
        <taxon>Aestuariivirgaceae</taxon>
        <taxon>Taklimakanibacter</taxon>
    </lineage>
</organism>
<gene>
    <name evidence="1" type="ORF">JHL16_10980</name>
</gene>
<name>A0ACC5R2L4_9HYPH</name>
<dbReference type="Proteomes" id="UP000616151">
    <property type="component" value="Unassembled WGS sequence"/>
</dbReference>